<keyword evidence="2" id="KW-1185">Reference proteome</keyword>
<evidence type="ECO:0000313" key="2">
    <source>
        <dbReference type="Proteomes" id="UP000838412"/>
    </source>
</evidence>
<name>A0A8K0F3R8_BRALA</name>
<gene>
    <name evidence="1" type="primary">Hypp5393</name>
    <name evidence="1" type="ORF">BLAG_LOCUS25634</name>
</gene>
<dbReference type="AlphaFoldDB" id="A0A8K0F3R8"/>
<reference evidence="1" key="1">
    <citation type="submission" date="2022-01" db="EMBL/GenBank/DDBJ databases">
        <authorList>
            <person name="Braso-Vives M."/>
        </authorList>
    </citation>
    <scope>NUCLEOTIDE SEQUENCE</scope>
</reference>
<evidence type="ECO:0000313" key="1">
    <source>
        <dbReference type="EMBL" id="CAH1274692.1"/>
    </source>
</evidence>
<protein>
    <submittedName>
        <fullName evidence="1">Hypp5393 protein</fullName>
    </submittedName>
</protein>
<proteinExistence type="predicted"/>
<sequence length="88" mass="10111">MGQNNVELYDIFNRSAESVRLRIQPRDFPLTVMQCLTSEQEVPCDEESREGGISQRRVHPVKKLMKRPLRLVTSVLSRICKALVPCGR</sequence>
<dbReference type="Proteomes" id="UP000838412">
    <property type="component" value="Chromosome 9"/>
</dbReference>
<accession>A0A8K0F3R8</accession>
<organism evidence="1 2">
    <name type="scientific">Branchiostoma lanceolatum</name>
    <name type="common">Common lancelet</name>
    <name type="synonym">Amphioxus lanceolatum</name>
    <dbReference type="NCBI Taxonomy" id="7740"/>
    <lineage>
        <taxon>Eukaryota</taxon>
        <taxon>Metazoa</taxon>
        <taxon>Chordata</taxon>
        <taxon>Cephalochordata</taxon>
        <taxon>Leptocardii</taxon>
        <taxon>Amphioxiformes</taxon>
        <taxon>Branchiostomatidae</taxon>
        <taxon>Branchiostoma</taxon>
    </lineage>
</organism>
<dbReference type="EMBL" id="OV696694">
    <property type="protein sequence ID" value="CAH1274692.1"/>
    <property type="molecule type" value="Genomic_DNA"/>
</dbReference>